<name>A0ABS0WPK9_9FLAO</name>
<evidence type="ECO:0000313" key="2">
    <source>
        <dbReference type="Proteomes" id="UP000623301"/>
    </source>
</evidence>
<reference evidence="1 2" key="1">
    <citation type="submission" date="2020-12" db="EMBL/GenBank/DDBJ databases">
        <title>Aureibaculum luteum sp. nov. and Aureibaculum flavum sp. nov., novel members of the family Flavobacteriaceae isolated from Antarctic intertidal sediments.</title>
        <authorList>
            <person name="He X."/>
            <person name="Zhang X."/>
        </authorList>
    </citation>
    <scope>NUCLEOTIDE SEQUENCE [LARGE SCALE GENOMIC DNA]</scope>
    <source>
        <strain evidence="1 2">A20</strain>
    </source>
</reference>
<sequence length="193" mass="22239">MKNLLIGLLIIGLTNLSYSQNSFRELETTKDLRIKQSISTELKSVSLLNAPYLEKVQNDVKPSNIMQLELMAFKYNIKKLINPINRPQLLVVKFSWSTNWLIAKYDHNGKILSTHEEFKDFKLPNHILKSISLNHPNWSITTNTYKVSYNSISGVKMGYIVVIRKGNQKKKIHFDSNTKYPTKASVITNNNLK</sequence>
<dbReference type="RefSeq" id="WP_198840691.1">
    <property type="nucleotide sequence ID" value="NZ_JAEHFJ010000003.1"/>
</dbReference>
<protein>
    <recommendedName>
        <fullName evidence="3">Nicotinate-nucleotide adenylyltransferase</fullName>
    </recommendedName>
</protein>
<evidence type="ECO:0000313" key="1">
    <source>
        <dbReference type="EMBL" id="MBJ2173921.1"/>
    </source>
</evidence>
<comment type="caution">
    <text evidence="1">The sequence shown here is derived from an EMBL/GenBank/DDBJ whole genome shotgun (WGS) entry which is preliminary data.</text>
</comment>
<dbReference type="EMBL" id="JAEHFJ010000003">
    <property type="protein sequence ID" value="MBJ2173921.1"/>
    <property type="molecule type" value="Genomic_DNA"/>
</dbReference>
<accession>A0ABS0WPK9</accession>
<organism evidence="1 2">
    <name type="scientific">Aureibaculum flavum</name>
    <dbReference type="NCBI Taxonomy" id="2795986"/>
    <lineage>
        <taxon>Bacteria</taxon>
        <taxon>Pseudomonadati</taxon>
        <taxon>Bacteroidota</taxon>
        <taxon>Flavobacteriia</taxon>
        <taxon>Flavobacteriales</taxon>
        <taxon>Flavobacteriaceae</taxon>
        <taxon>Aureibaculum</taxon>
    </lineage>
</organism>
<proteinExistence type="predicted"/>
<dbReference type="Proteomes" id="UP000623301">
    <property type="component" value="Unassembled WGS sequence"/>
</dbReference>
<gene>
    <name evidence="1" type="ORF">JBL43_06705</name>
</gene>
<keyword evidence="2" id="KW-1185">Reference proteome</keyword>
<evidence type="ECO:0008006" key="3">
    <source>
        <dbReference type="Google" id="ProtNLM"/>
    </source>
</evidence>
<dbReference type="Gene3D" id="3.10.450.360">
    <property type="match status" value="1"/>
</dbReference>